<gene>
    <name evidence="2" type="ORF">VMCG_08635</name>
</gene>
<dbReference type="AlphaFoldDB" id="A0A423VT87"/>
<feature type="region of interest" description="Disordered" evidence="1">
    <location>
        <begin position="373"/>
        <end position="396"/>
    </location>
</feature>
<reference evidence="2 3" key="1">
    <citation type="submission" date="2015-09" db="EMBL/GenBank/DDBJ databases">
        <title>Host preference determinants of Valsa canker pathogens revealed by comparative genomics.</title>
        <authorList>
            <person name="Yin Z."/>
            <person name="Huang L."/>
        </authorList>
    </citation>
    <scope>NUCLEOTIDE SEQUENCE [LARGE SCALE GENOMIC DNA]</scope>
    <source>
        <strain evidence="2 3">03-1</strain>
    </source>
</reference>
<dbReference type="EMBL" id="LKEA01000041">
    <property type="protein sequence ID" value="ROV94303.1"/>
    <property type="molecule type" value="Genomic_DNA"/>
</dbReference>
<proteinExistence type="predicted"/>
<evidence type="ECO:0000313" key="3">
    <source>
        <dbReference type="Proteomes" id="UP000283895"/>
    </source>
</evidence>
<evidence type="ECO:0000313" key="2">
    <source>
        <dbReference type="EMBL" id="ROV94303.1"/>
    </source>
</evidence>
<accession>A0A423VT87</accession>
<dbReference type="Proteomes" id="UP000283895">
    <property type="component" value="Unassembled WGS sequence"/>
</dbReference>
<sequence>MGSFNLLLRPKAGAGSKPGSTIHKPLNDPRVIKHTIKAEKTDREVLIEGVTRMAVKYEEKKMLNETAERDHMGQDIPIFDPASAAQTDITMTDFASNNVIFSNSINNKNGNNNYRGSPAVNDNITTAELPTHKALNKAKVKYTPKAVRTSEDARIKRAVLEEKKCRYQQQLPYQQRLPYNGNGPTAGFGLSNRAGRRVRKSFILKDYMPKVGMVYPVRKSKSKLLGQKWQRDAAVLRALWSQRDTGDKRVLQALITPVFDQAVFKINLEGDVPEDNYSYRESQEEDIRTMWNAFLKELWYEFPDNTWVRKLRKPLFVRFFSLLADARLREGFYHKGDGREHPNLVRAITSFLDAAVETGTPWVMAYMEEIVENSGENSGESSSDEGSDDDSDEDGH</sequence>
<protein>
    <submittedName>
        <fullName evidence="2">Uncharacterized protein</fullName>
    </submittedName>
</protein>
<evidence type="ECO:0000256" key="1">
    <source>
        <dbReference type="SAM" id="MobiDB-lite"/>
    </source>
</evidence>
<organism evidence="2 3">
    <name type="scientific">Cytospora schulzeri</name>
    <dbReference type="NCBI Taxonomy" id="448051"/>
    <lineage>
        <taxon>Eukaryota</taxon>
        <taxon>Fungi</taxon>
        <taxon>Dikarya</taxon>
        <taxon>Ascomycota</taxon>
        <taxon>Pezizomycotina</taxon>
        <taxon>Sordariomycetes</taxon>
        <taxon>Sordariomycetidae</taxon>
        <taxon>Diaporthales</taxon>
        <taxon>Cytosporaceae</taxon>
        <taxon>Cytospora</taxon>
    </lineage>
</organism>
<keyword evidence="3" id="KW-1185">Reference proteome</keyword>
<dbReference type="OrthoDB" id="10632969at2759"/>
<name>A0A423VT87_9PEZI</name>
<feature type="compositionally biased region" description="Acidic residues" evidence="1">
    <location>
        <begin position="382"/>
        <end position="396"/>
    </location>
</feature>
<comment type="caution">
    <text evidence="2">The sequence shown here is derived from an EMBL/GenBank/DDBJ whole genome shotgun (WGS) entry which is preliminary data.</text>
</comment>